<dbReference type="PANTHER" id="PTHR11802:SF349">
    <property type="entry name" value="SERINE CARBOXYPEPTIDASE-LIKE 46"/>
    <property type="match status" value="1"/>
</dbReference>
<evidence type="ECO:0000313" key="4">
    <source>
        <dbReference type="Proteomes" id="UP000237347"/>
    </source>
</evidence>
<dbReference type="Gene3D" id="3.40.50.11320">
    <property type="match status" value="1"/>
</dbReference>
<gene>
    <name evidence="3" type="primary">SCPL45_2</name>
    <name evidence="3" type="ORF">CFP56_022009</name>
</gene>
<evidence type="ECO:0000256" key="2">
    <source>
        <dbReference type="SAM" id="SignalP"/>
    </source>
</evidence>
<dbReference type="Proteomes" id="UP000237347">
    <property type="component" value="Unassembled WGS sequence"/>
</dbReference>
<dbReference type="GO" id="GO:0005773">
    <property type="term" value="C:vacuole"/>
    <property type="evidence" value="ECO:0007669"/>
    <property type="project" value="TreeGrafter"/>
</dbReference>
<dbReference type="Gene3D" id="3.40.50.1820">
    <property type="entry name" value="alpha/beta hydrolase"/>
    <property type="match status" value="2"/>
</dbReference>
<dbReference type="InterPro" id="IPR001563">
    <property type="entry name" value="Peptidase_S10"/>
</dbReference>
<comment type="caution">
    <text evidence="3">The sequence shown here is derived from an EMBL/GenBank/DDBJ whole genome shotgun (WGS) entry which is preliminary data.</text>
</comment>
<name>A0AAW0KE23_QUESU</name>
<dbReference type="InterPro" id="IPR029058">
    <property type="entry name" value="AB_hydrolase_fold"/>
</dbReference>
<comment type="similarity">
    <text evidence="1">Belongs to the peptidase S10 family.</text>
</comment>
<dbReference type="GO" id="GO:0004185">
    <property type="term" value="F:serine-type carboxypeptidase activity"/>
    <property type="evidence" value="ECO:0007669"/>
    <property type="project" value="InterPro"/>
</dbReference>
<dbReference type="EMBL" id="PKMF04000343">
    <property type="protein sequence ID" value="KAK7836803.1"/>
    <property type="molecule type" value="Genomic_DNA"/>
</dbReference>
<organism evidence="3 4">
    <name type="scientific">Quercus suber</name>
    <name type="common">Cork oak</name>
    <dbReference type="NCBI Taxonomy" id="58331"/>
    <lineage>
        <taxon>Eukaryota</taxon>
        <taxon>Viridiplantae</taxon>
        <taxon>Streptophyta</taxon>
        <taxon>Embryophyta</taxon>
        <taxon>Tracheophyta</taxon>
        <taxon>Spermatophyta</taxon>
        <taxon>Magnoliopsida</taxon>
        <taxon>eudicotyledons</taxon>
        <taxon>Gunneridae</taxon>
        <taxon>Pentapetalae</taxon>
        <taxon>rosids</taxon>
        <taxon>fabids</taxon>
        <taxon>Fagales</taxon>
        <taxon>Fagaceae</taxon>
        <taxon>Quercus</taxon>
    </lineage>
</organism>
<proteinExistence type="inferred from homology"/>
<sequence length="427" mass="47684">MAFWFFVLIFSFYSKSSAEVVTALPGQPTNVSFKQFSGYITTDAQHGRALFYYFVEAKSASPLSRPLILWLNGESNMLYVESPIGVGFSYSNTSSDFLGWNDTRTTKDNLIFLINWLEEFPNYKDSDLFLTAISILTSLVAGHYIPQLAALLIEYNKNPNIKPIKLRAIALGNPLLDLDIRVQAGDYLWSHGAISDETLMLKNSVCNDSKYLSEDVHGKLSQGCKDVFKRASDEISADVAHDDLLFPNCLSSSSAEQFRPKGKQGNACQHNSPALPLELLYRVYFFLFQCLIKTCKSCRPLEYQEDNLDMNLIPLISDLIKAGIPIMLYSGDQDSKIPLTQTRIIANKLVKDLKLSPFTKCGTWYDKKQVGGWSQSFGGLKEGKNVTFLTYASVRGAAHEVPFTSPSQALSLFRSFLSGTPLPRPSD</sequence>
<dbReference type="SUPFAM" id="SSF53474">
    <property type="entry name" value="alpha/beta-Hydrolases"/>
    <property type="match status" value="1"/>
</dbReference>
<accession>A0AAW0KE23</accession>
<dbReference type="PANTHER" id="PTHR11802">
    <property type="entry name" value="SERINE PROTEASE FAMILY S10 SERINE CARBOXYPEPTIDASE"/>
    <property type="match status" value="1"/>
</dbReference>
<keyword evidence="2" id="KW-0732">Signal</keyword>
<keyword evidence="4" id="KW-1185">Reference proteome</keyword>
<evidence type="ECO:0000313" key="3">
    <source>
        <dbReference type="EMBL" id="KAK7836803.1"/>
    </source>
</evidence>
<feature type="chain" id="PRO_5043788248" evidence="2">
    <location>
        <begin position="19"/>
        <end position="427"/>
    </location>
</feature>
<dbReference type="PRINTS" id="PR00724">
    <property type="entry name" value="CRBOXYPTASEC"/>
</dbReference>
<feature type="signal peptide" evidence="2">
    <location>
        <begin position="1"/>
        <end position="18"/>
    </location>
</feature>
<dbReference type="GO" id="GO:0006508">
    <property type="term" value="P:proteolysis"/>
    <property type="evidence" value="ECO:0007669"/>
    <property type="project" value="InterPro"/>
</dbReference>
<dbReference type="AlphaFoldDB" id="A0AAW0KE23"/>
<protein>
    <submittedName>
        <fullName evidence="3">Serine carboxypeptidase-like 45</fullName>
    </submittedName>
</protein>
<dbReference type="Pfam" id="PF00450">
    <property type="entry name" value="Peptidase_S10"/>
    <property type="match status" value="2"/>
</dbReference>
<reference evidence="3 4" key="1">
    <citation type="journal article" date="2018" name="Sci. Data">
        <title>The draft genome sequence of cork oak.</title>
        <authorList>
            <person name="Ramos A.M."/>
            <person name="Usie A."/>
            <person name="Barbosa P."/>
            <person name="Barros P.M."/>
            <person name="Capote T."/>
            <person name="Chaves I."/>
            <person name="Simoes F."/>
            <person name="Abreu I."/>
            <person name="Carrasquinho I."/>
            <person name="Faro C."/>
            <person name="Guimaraes J.B."/>
            <person name="Mendonca D."/>
            <person name="Nobrega F."/>
            <person name="Rodrigues L."/>
            <person name="Saibo N.J.M."/>
            <person name="Varela M.C."/>
            <person name="Egas C."/>
            <person name="Matos J."/>
            <person name="Miguel C.M."/>
            <person name="Oliveira M.M."/>
            <person name="Ricardo C.P."/>
            <person name="Goncalves S."/>
        </authorList>
    </citation>
    <scope>NUCLEOTIDE SEQUENCE [LARGE SCALE GENOMIC DNA]</scope>
    <source>
        <strain evidence="4">cv. HL8</strain>
    </source>
</reference>
<evidence type="ECO:0000256" key="1">
    <source>
        <dbReference type="ARBA" id="ARBA00009431"/>
    </source>
</evidence>